<comment type="caution">
    <text evidence="2">The sequence shown here is derived from an EMBL/GenBank/DDBJ whole genome shotgun (WGS) entry which is preliminary data.</text>
</comment>
<protein>
    <submittedName>
        <fullName evidence="2">Uncharacterized protein</fullName>
    </submittedName>
</protein>
<dbReference type="OrthoDB" id="198327at2"/>
<dbReference type="EMBL" id="VAUV01000006">
    <property type="protein sequence ID" value="TLD71181.1"/>
    <property type="molecule type" value="Genomic_DNA"/>
</dbReference>
<feature type="signal peptide" evidence="1">
    <location>
        <begin position="1"/>
        <end position="20"/>
    </location>
</feature>
<accession>A0A5R8KG12</accession>
<dbReference type="RefSeq" id="WP_138086025.1">
    <property type="nucleotide sequence ID" value="NZ_VAUV01000006.1"/>
</dbReference>
<feature type="chain" id="PRO_5024279153" evidence="1">
    <location>
        <begin position="21"/>
        <end position="164"/>
    </location>
</feature>
<proteinExistence type="predicted"/>
<keyword evidence="1" id="KW-0732">Signal</keyword>
<evidence type="ECO:0000313" key="2">
    <source>
        <dbReference type="EMBL" id="TLD71181.1"/>
    </source>
</evidence>
<evidence type="ECO:0000256" key="1">
    <source>
        <dbReference type="SAM" id="SignalP"/>
    </source>
</evidence>
<gene>
    <name evidence="2" type="ORF">FEM03_09765</name>
</gene>
<reference evidence="2 3" key="1">
    <citation type="submission" date="2019-05" db="EMBL/GenBank/DDBJ databases">
        <title>Verrucobacter flavum gen. nov., sp. nov. a new member of the family Verrucomicrobiaceae.</title>
        <authorList>
            <person name="Szuroczki S."/>
            <person name="Abbaszade G."/>
            <person name="Szabo A."/>
            <person name="Felfoldi T."/>
            <person name="Schumann P."/>
            <person name="Boka K."/>
            <person name="Keki Z."/>
            <person name="Toumi M."/>
            <person name="Toth E."/>
        </authorList>
    </citation>
    <scope>NUCLEOTIDE SEQUENCE [LARGE SCALE GENOMIC DNA]</scope>
    <source>
        <strain evidence="2 3">MG-N-17</strain>
    </source>
</reference>
<dbReference type="AlphaFoldDB" id="A0A5R8KG12"/>
<organism evidence="2 3">
    <name type="scientific">Phragmitibacter flavus</name>
    <dbReference type="NCBI Taxonomy" id="2576071"/>
    <lineage>
        <taxon>Bacteria</taxon>
        <taxon>Pseudomonadati</taxon>
        <taxon>Verrucomicrobiota</taxon>
        <taxon>Verrucomicrobiia</taxon>
        <taxon>Verrucomicrobiales</taxon>
        <taxon>Verrucomicrobiaceae</taxon>
        <taxon>Phragmitibacter</taxon>
    </lineage>
</organism>
<name>A0A5R8KG12_9BACT</name>
<dbReference type="Proteomes" id="UP000306196">
    <property type="component" value="Unassembled WGS sequence"/>
</dbReference>
<evidence type="ECO:0000313" key="3">
    <source>
        <dbReference type="Proteomes" id="UP000306196"/>
    </source>
</evidence>
<keyword evidence="3" id="KW-1185">Reference proteome</keyword>
<sequence>MSRPLLLLLAVVLTLLPACSTTDPMLAVQLEARRAAIASEPRGDWFIGRRYHIPRTQFWGYLRRPGQSWDESRLVIFNEHQAIQPDRLPEEPAAGNAYGYDHNYEYRIFGYFTGDTVYDPNSDIFVPEFKLASYQLITPTPGWLFKPNERFDGRRLLRNEPNIR</sequence>